<reference evidence="2" key="2">
    <citation type="journal article" date="2014" name="ISME J.">
        <title>Microbial stratification in low pH oxic and suboxic macroscopic growths along an acid mine drainage.</title>
        <authorList>
            <person name="Mendez-Garcia C."/>
            <person name="Mesa V."/>
            <person name="Sprenger R.R."/>
            <person name="Richter M."/>
            <person name="Diez M.S."/>
            <person name="Solano J."/>
            <person name="Bargiela R."/>
            <person name="Golyshina O.V."/>
            <person name="Manteca A."/>
            <person name="Ramos J.L."/>
            <person name="Gallego J.R."/>
            <person name="Llorente I."/>
            <person name="Martins Dos Santos V.A."/>
            <person name="Jensen O.N."/>
            <person name="Pelaez A.I."/>
            <person name="Sanchez J."/>
            <person name="Ferrer M."/>
        </authorList>
    </citation>
    <scope>NUCLEOTIDE SEQUENCE</scope>
</reference>
<dbReference type="AlphaFoldDB" id="T1BLW9"/>
<comment type="caution">
    <text evidence="2">The sequence shown here is derived from an EMBL/GenBank/DDBJ whole genome shotgun (WGS) entry which is preliminary data.</text>
</comment>
<organism evidence="2">
    <name type="scientific">mine drainage metagenome</name>
    <dbReference type="NCBI Taxonomy" id="410659"/>
    <lineage>
        <taxon>unclassified sequences</taxon>
        <taxon>metagenomes</taxon>
        <taxon>ecological metagenomes</taxon>
    </lineage>
</organism>
<dbReference type="EMBL" id="AUZY01006456">
    <property type="protein sequence ID" value="EQD54289.1"/>
    <property type="molecule type" value="Genomic_DNA"/>
</dbReference>
<protein>
    <submittedName>
        <fullName evidence="2">ATP-dependent protease Lon</fullName>
    </submittedName>
</protein>
<dbReference type="GO" id="GO:0005524">
    <property type="term" value="F:ATP binding"/>
    <property type="evidence" value="ECO:0007669"/>
    <property type="project" value="InterPro"/>
</dbReference>
<evidence type="ECO:0000259" key="1">
    <source>
        <dbReference type="Pfam" id="PF01078"/>
    </source>
</evidence>
<dbReference type="GO" id="GO:0008233">
    <property type="term" value="F:peptidase activity"/>
    <property type="evidence" value="ECO:0007669"/>
    <property type="project" value="UniProtKB-KW"/>
</dbReference>
<name>T1BLW9_9ZZZZ</name>
<dbReference type="InterPro" id="IPR027417">
    <property type="entry name" value="P-loop_NTPase"/>
</dbReference>
<evidence type="ECO:0000313" key="2">
    <source>
        <dbReference type="EMBL" id="EQD54289.1"/>
    </source>
</evidence>
<dbReference type="SUPFAM" id="SSF52540">
    <property type="entry name" value="P-loop containing nucleoside triphosphate hydrolases"/>
    <property type="match status" value="1"/>
</dbReference>
<feature type="domain" description="Magnesium chelatase ChlI-like catalytic" evidence="1">
    <location>
        <begin position="8"/>
        <end position="77"/>
    </location>
</feature>
<gene>
    <name evidence="2" type="ORF">B1B_09759</name>
</gene>
<proteinExistence type="predicted"/>
<dbReference type="GO" id="GO:0006508">
    <property type="term" value="P:proteolysis"/>
    <property type="evidence" value="ECO:0007669"/>
    <property type="project" value="UniProtKB-KW"/>
</dbReference>
<accession>T1BLW9</accession>
<dbReference type="Gene3D" id="1.10.8.60">
    <property type="match status" value="1"/>
</dbReference>
<dbReference type="Gene3D" id="3.40.50.300">
    <property type="entry name" value="P-loop containing nucleotide triphosphate hydrolases"/>
    <property type="match status" value="1"/>
</dbReference>
<keyword evidence="2" id="KW-0378">Hydrolase</keyword>
<dbReference type="Pfam" id="PF01078">
    <property type="entry name" value="Mg_chelatase"/>
    <property type="match status" value="1"/>
</dbReference>
<sequence>MGSLPYDRVIPGSIHEAHEGVLFIDELPHLGPLQRFILTAMQERRFPISGRNPQSGGASVRVDAVPCDFILVAACNIQDVNRILAPLRSRIAGGGYETLLETAMPDTEGNRRKLVQFCAQEIAVDGRIPPASRGALEEFILEARRRAERTDGQRNALTLRLREMGGLLRAAGDLATVEHAEMIEAAHLREAIRRGRPIEEQIRSRYGSLAGGIRSDSTESQREGMGYYYWNHQEETPPGGPGPSGYG</sequence>
<keyword evidence="2" id="KW-0645">Protease</keyword>
<dbReference type="InterPro" id="IPR000523">
    <property type="entry name" value="Mg_chelatse_chII-like_cat_dom"/>
</dbReference>
<reference evidence="2" key="1">
    <citation type="submission" date="2013-08" db="EMBL/GenBank/DDBJ databases">
        <authorList>
            <person name="Mendez C."/>
            <person name="Richter M."/>
            <person name="Ferrer M."/>
            <person name="Sanchez J."/>
        </authorList>
    </citation>
    <scope>NUCLEOTIDE SEQUENCE</scope>
</reference>